<feature type="signal peptide" evidence="1">
    <location>
        <begin position="1"/>
        <end position="23"/>
    </location>
</feature>
<dbReference type="RefSeq" id="WP_249914137.1">
    <property type="nucleotide sequence ID" value="NZ_JAMGBB010000001.1"/>
</dbReference>
<organism evidence="2 3">
    <name type="scientific">Sphingomonas brevis</name>
    <dbReference type="NCBI Taxonomy" id="2908206"/>
    <lineage>
        <taxon>Bacteria</taxon>
        <taxon>Pseudomonadati</taxon>
        <taxon>Pseudomonadota</taxon>
        <taxon>Alphaproteobacteria</taxon>
        <taxon>Sphingomonadales</taxon>
        <taxon>Sphingomonadaceae</taxon>
        <taxon>Sphingomonas</taxon>
    </lineage>
</organism>
<keyword evidence="1" id="KW-0732">Signal</keyword>
<name>A0ABT0S5H8_9SPHN</name>
<evidence type="ECO:0000313" key="2">
    <source>
        <dbReference type="EMBL" id="MCL6739654.1"/>
    </source>
</evidence>
<comment type="caution">
    <text evidence="2">The sequence shown here is derived from an EMBL/GenBank/DDBJ whole genome shotgun (WGS) entry which is preliminary data.</text>
</comment>
<proteinExistence type="predicted"/>
<protein>
    <submittedName>
        <fullName evidence="2">Uncharacterized protein</fullName>
    </submittedName>
</protein>
<dbReference type="Proteomes" id="UP001165383">
    <property type="component" value="Unassembled WGS sequence"/>
</dbReference>
<sequence>MKLALRIFGAVGLALLTAGTAAAQQTVIQVVDLAEKGLSTEGGEATLYRVKNSNPKLCKIDVIQFGEEGRSILEFEFRSKLLAAEAREYRYKVPIAVDPKAKPKLTKKTTMADRAGRESLQKEFETYKALFDPADLAKCLAG</sequence>
<gene>
    <name evidence="2" type="ORF">LZ518_00655</name>
</gene>
<dbReference type="EMBL" id="JAMGBB010000001">
    <property type="protein sequence ID" value="MCL6739654.1"/>
    <property type="molecule type" value="Genomic_DNA"/>
</dbReference>
<evidence type="ECO:0000313" key="3">
    <source>
        <dbReference type="Proteomes" id="UP001165383"/>
    </source>
</evidence>
<reference evidence="2" key="1">
    <citation type="submission" date="2022-05" db="EMBL/GenBank/DDBJ databases">
        <authorList>
            <person name="Jo J.-H."/>
            <person name="Im W.-T."/>
        </authorList>
    </citation>
    <scope>NUCLEOTIDE SEQUENCE</scope>
    <source>
        <strain evidence="2">RB56-2</strain>
    </source>
</reference>
<evidence type="ECO:0000256" key="1">
    <source>
        <dbReference type="SAM" id="SignalP"/>
    </source>
</evidence>
<keyword evidence="3" id="KW-1185">Reference proteome</keyword>
<accession>A0ABT0S5H8</accession>
<feature type="chain" id="PRO_5046820322" evidence="1">
    <location>
        <begin position="24"/>
        <end position="142"/>
    </location>
</feature>